<dbReference type="SUPFAM" id="SSF51621">
    <property type="entry name" value="Phosphoenolpyruvate/pyruvate domain"/>
    <property type="match status" value="1"/>
</dbReference>
<dbReference type="Gene3D" id="3.20.20.60">
    <property type="entry name" value="Phosphoenolpyruvate-binding domains"/>
    <property type="match status" value="1"/>
</dbReference>
<sequence length="273" mass="28378">MPRTIAEKRAAFRQLHESGCFLLPNPWDAGTARYLEAAGFQALATTSSGFAWSQAHADNTLSREAVLAHLRAIVQATDLPVNADFENGFGATPEDVAQSVGLAVETGVAGLSIEDSTGDASGSLFPIEVAVERVAAARRAIDARGGDTLLVARAENFFAGPPDLDDAIARLRAYSAAGADCLYAPGIRTRGQIEAVVMAVAPKPVNVLVGTPLEFTLADLAALGVRRVSVGGALARAAWGGFMAATQALVEGRFDGFAGIPAGGKLNEVFERK</sequence>
<dbReference type="GO" id="GO:0016829">
    <property type="term" value="F:lyase activity"/>
    <property type="evidence" value="ECO:0007669"/>
    <property type="project" value="UniProtKB-KW"/>
</dbReference>
<keyword evidence="1" id="KW-0670">Pyruvate</keyword>
<name>A0A0M2QFT6_BURGA</name>
<keyword evidence="1" id="KW-0456">Lyase</keyword>
<dbReference type="PANTHER" id="PTHR42905">
    <property type="entry name" value="PHOSPHOENOLPYRUVATE CARBOXYLASE"/>
    <property type="match status" value="1"/>
</dbReference>
<organism evidence="1 2">
    <name type="scientific">Burkholderia gladioli</name>
    <name type="common">Pseudomonas marginata</name>
    <name type="synonym">Phytomonas marginata</name>
    <dbReference type="NCBI Taxonomy" id="28095"/>
    <lineage>
        <taxon>Bacteria</taxon>
        <taxon>Pseudomonadati</taxon>
        <taxon>Pseudomonadota</taxon>
        <taxon>Betaproteobacteria</taxon>
        <taxon>Burkholderiales</taxon>
        <taxon>Burkholderiaceae</taxon>
        <taxon>Burkholderia</taxon>
    </lineage>
</organism>
<accession>A0A0M2QFT6</accession>
<protein>
    <submittedName>
        <fullName evidence="1">Isocitrate lyase/phosphoenolpyruvate mutase family protein</fullName>
    </submittedName>
</protein>
<evidence type="ECO:0000313" key="2">
    <source>
        <dbReference type="Proteomes" id="UP000220629"/>
    </source>
</evidence>
<comment type="caution">
    <text evidence="1">The sequence shown here is derived from an EMBL/GenBank/DDBJ whole genome shotgun (WGS) entry which is preliminary data.</text>
</comment>
<gene>
    <name evidence="1" type="ORF">CRM94_03585</name>
</gene>
<dbReference type="GeneID" id="66462138"/>
<dbReference type="EMBL" id="PDDY01000001">
    <property type="protein sequence ID" value="PEH41318.1"/>
    <property type="molecule type" value="Genomic_DNA"/>
</dbReference>
<dbReference type="Gene3D" id="6.10.250.2750">
    <property type="match status" value="1"/>
</dbReference>
<proteinExistence type="predicted"/>
<dbReference type="InterPro" id="IPR015813">
    <property type="entry name" value="Pyrv/PenolPyrv_kinase-like_dom"/>
</dbReference>
<dbReference type="Proteomes" id="UP000220629">
    <property type="component" value="Unassembled WGS sequence"/>
</dbReference>
<dbReference type="CDD" id="cd00377">
    <property type="entry name" value="ICL_PEPM"/>
    <property type="match status" value="1"/>
</dbReference>
<dbReference type="Pfam" id="PF13714">
    <property type="entry name" value="PEP_mutase"/>
    <property type="match status" value="1"/>
</dbReference>
<dbReference type="InterPro" id="IPR040442">
    <property type="entry name" value="Pyrv_kinase-like_dom_sf"/>
</dbReference>
<evidence type="ECO:0000313" key="1">
    <source>
        <dbReference type="EMBL" id="PEH41318.1"/>
    </source>
</evidence>
<dbReference type="AlphaFoldDB" id="A0A0M2QFT6"/>
<dbReference type="RefSeq" id="WP_046576013.1">
    <property type="nucleotide sequence ID" value="NZ_CADEPX010000004.1"/>
</dbReference>
<dbReference type="PANTHER" id="PTHR42905:SF16">
    <property type="entry name" value="CARBOXYPHOSPHONOENOLPYRUVATE PHOSPHONOMUTASE-LIKE PROTEIN (AFU_ORTHOLOGUE AFUA_5G07230)"/>
    <property type="match status" value="1"/>
</dbReference>
<dbReference type="InterPro" id="IPR039556">
    <property type="entry name" value="ICL/PEPM"/>
</dbReference>
<reference evidence="2" key="1">
    <citation type="submission" date="2017-09" db="EMBL/GenBank/DDBJ databases">
        <title>FDA dAtabase for Regulatory Grade micrObial Sequences (FDA-ARGOS): Supporting development and validation of Infectious Disease Dx tests.</title>
        <authorList>
            <person name="Minogue T."/>
            <person name="Wolcott M."/>
            <person name="Wasieloski L."/>
            <person name="Aguilar W."/>
            <person name="Moore D."/>
            <person name="Tallon L."/>
            <person name="Sadzewicz L."/>
            <person name="Ott S."/>
            <person name="Zhao X."/>
            <person name="Nagaraj S."/>
            <person name="Vavikolanu K."/>
            <person name="Aluvathingal J."/>
            <person name="Nadendla S."/>
            <person name="Sichtig H."/>
        </authorList>
    </citation>
    <scope>NUCLEOTIDE SEQUENCE [LARGE SCALE GENOMIC DNA]</scope>
    <source>
        <strain evidence="2">FDAARGOS_390</strain>
    </source>
</reference>